<feature type="domain" description="Aminotransferase class I/classII large" evidence="6">
    <location>
        <begin position="54"/>
        <end position="402"/>
    </location>
</feature>
<keyword evidence="8" id="KW-1185">Reference proteome</keyword>
<dbReference type="SUPFAM" id="SSF53383">
    <property type="entry name" value="PLP-dependent transferases"/>
    <property type="match status" value="1"/>
</dbReference>
<evidence type="ECO:0000256" key="1">
    <source>
        <dbReference type="ARBA" id="ARBA00001933"/>
    </source>
</evidence>
<keyword evidence="4 5" id="KW-0663">Pyridoxal phosphate</keyword>
<evidence type="ECO:0000313" key="7">
    <source>
        <dbReference type="EMBL" id="MCW0484880.1"/>
    </source>
</evidence>
<comment type="similarity">
    <text evidence="5">Belongs to the class-II pyridoxal-phosphate-dependent aminotransferase family.</text>
</comment>
<dbReference type="PROSITE" id="PS00599">
    <property type="entry name" value="AA_TRANSFER_CLASS_2"/>
    <property type="match status" value="1"/>
</dbReference>
<comment type="cofactor">
    <cofactor evidence="1 5">
        <name>pyridoxal 5'-phosphate</name>
        <dbReference type="ChEBI" id="CHEBI:597326"/>
    </cofactor>
</comment>
<keyword evidence="3" id="KW-0808">Transferase</keyword>
<comment type="caution">
    <text evidence="7">The sequence shown here is derived from an EMBL/GenBank/DDBJ whole genome shotgun (WGS) entry which is preliminary data.</text>
</comment>
<evidence type="ECO:0000259" key="6">
    <source>
        <dbReference type="Pfam" id="PF00155"/>
    </source>
</evidence>
<dbReference type="InterPro" id="IPR015421">
    <property type="entry name" value="PyrdxlP-dep_Trfase_major"/>
</dbReference>
<dbReference type="InterPro" id="IPR015422">
    <property type="entry name" value="PyrdxlP-dep_Trfase_small"/>
</dbReference>
<comment type="pathway">
    <text evidence="2">Lipid metabolism.</text>
</comment>
<keyword evidence="7" id="KW-0032">Aminotransferase</keyword>
<dbReference type="Pfam" id="PF00155">
    <property type="entry name" value="Aminotran_1_2"/>
    <property type="match status" value="1"/>
</dbReference>
<gene>
    <name evidence="7" type="ORF">N2K84_19260</name>
</gene>
<dbReference type="AlphaFoldDB" id="A0AA42CBD9"/>
<name>A0AA42CBD9_9BACT</name>
<dbReference type="PANTHER" id="PTHR13693">
    <property type="entry name" value="CLASS II AMINOTRANSFERASE/8-AMINO-7-OXONONANOATE SYNTHASE"/>
    <property type="match status" value="1"/>
</dbReference>
<dbReference type="RefSeq" id="WP_282593471.1">
    <property type="nucleotide sequence ID" value="NZ_JAPAAF010000058.1"/>
</dbReference>
<organism evidence="7 8">
    <name type="scientific">Gaoshiqia sediminis</name>
    <dbReference type="NCBI Taxonomy" id="2986998"/>
    <lineage>
        <taxon>Bacteria</taxon>
        <taxon>Pseudomonadati</taxon>
        <taxon>Bacteroidota</taxon>
        <taxon>Bacteroidia</taxon>
        <taxon>Marinilabiliales</taxon>
        <taxon>Prolixibacteraceae</taxon>
        <taxon>Gaoshiqia</taxon>
    </lineage>
</organism>
<evidence type="ECO:0000256" key="2">
    <source>
        <dbReference type="ARBA" id="ARBA00005189"/>
    </source>
</evidence>
<dbReference type="InterPro" id="IPR004839">
    <property type="entry name" value="Aminotransferase_I/II_large"/>
</dbReference>
<evidence type="ECO:0000256" key="3">
    <source>
        <dbReference type="ARBA" id="ARBA00022679"/>
    </source>
</evidence>
<dbReference type="InterPro" id="IPR001917">
    <property type="entry name" value="Aminotrans_II_pyridoxalP_BS"/>
</dbReference>
<evidence type="ECO:0000256" key="5">
    <source>
        <dbReference type="RuleBase" id="RU003693"/>
    </source>
</evidence>
<accession>A0AA42CBD9</accession>
<dbReference type="GO" id="GO:0030170">
    <property type="term" value="F:pyridoxal phosphate binding"/>
    <property type="evidence" value="ECO:0007669"/>
    <property type="project" value="InterPro"/>
</dbReference>
<protein>
    <submittedName>
        <fullName evidence="7">Pyridoxal phosphate-dependent aminotransferase family protein</fullName>
    </submittedName>
</protein>
<reference evidence="7" key="1">
    <citation type="submission" date="2022-10" db="EMBL/GenBank/DDBJ databases">
        <title>Gaoshiqiia sediminis gen. nov., sp. nov., isolated from coastal sediment.</title>
        <authorList>
            <person name="Yu W.X."/>
            <person name="Mu D.S."/>
            <person name="Du J.Z."/>
            <person name="Liang Y.Q."/>
        </authorList>
    </citation>
    <scope>NUCLEOTIDE SEQUENCE</scope>
    <source>
        <strain evidence="7">A06</strain>
    </source>
</reference>
<dbReference type="GO" id="GO:0008483">
    <property type="term" value="F:transaminase activity"/>
    <property type="evidence" value="ECO:0007669"/>
    <property type="project" value="UniProtKB-KW"/>
</dbReference>
<dbReference type="Gene3D" id="3.90.1150.10">
    <property type="entry name" value="Aspartate Aminotransferase, domain 1"/>
    <property type="match status" value="1"/>
</dbReference>
<evidence type="ECO:0000256" key="4">
    <source>
        <dbReference type="ARBA" id="ARBA00022898"/>
    </source>
</evidence>
<dbReference type="Proteomes" id="UP001163821">
    <property type="component" value="Unassembled WGS sequence"/>
</dbReference>
<dbReference type="EMBL" id="JAPAAF010000058">
    <property type="protein sequence ID" value="MCW0484880.1"/>
    <property type="molecule type" value="Genomic_DNA"/>
</dbReference>
<dbReference type="InterPro" id="IPR015424">
    <property type="entry name" value="PyrdxlP-dep_Trfase"/>
</dbReference>
<evidence type="ECO:0000313" key="8">
    <source>
        <dbReference type="Proteomes" id="UP001163821"/>
    </source>
</evidence>
<dbReference type="Gene3D" id="3.40.640.10">
    <property type="entry name" value="Type I PLP-dependent aspartate aminotransferase-like (Major domain)"/>
    <property type="match status" value="1"/>
</dbReference>
<sequence>MHSLILKQREVDIFEKFTSNKGNIGQYMKQAHGYFAFPKLEGEIGARMKFRGKEVLTWSLNNYIGLANHPEVRKADAQAAADWGLAYPMGARMMSGQTDYHEALERDLAAFVNKEDAFLLNFGYQGMVSIIDAICGRNDVIVYDSEAHACILDGVRLHMGKRFVFPHNDITNLRKQLERATKLAEKQGGGILVITEGVFGMSGDLGKLDEIAALKKEFSFRLLVDDAHGFGTMGATGAGSPEHFGVQDEVDILFCTFAKSMASIGAFVASSRDVCNYLRYNMRSQTFAKSLPMPLVIGAQKRLELLKNSPELREKLWTIVNALQGGLKAAGFDLGRTNTPVTPVYMKGGVVEATNVVVDLRENYGIFCSVVVYPVIPKGEIILRLIPTATHSLQDVEYTIKAFSEVREKLANGEYGGTEVKQMGAL</sequence>
<dbReference type="InterPro" id="IPR050087">
    <property type="entry name" value="AON_synthase_class-II"/>
</dbReference>
<proteinExistence type="inferred from homology"/>